<feature type="region of interest" description="Disordered" evidence="1">
    <location>
        <begin position="24"/>
        <end position="138"/>
    </location>
</feature>
<feature type="compositionally biased region" description="Acidic residues" evidence="1">
    <location>
        <begin position="26"/>
        <end position="35"/>
    </location>
</feature>
<dbReference type="EMBL" id="AP004821">
    <property type="protein sequence ID" value="BAD69081.1"/>
    <property type="molecule type" value="Genomic_DNA"/>
</dbReference>
<protein>
    <submittedName>
        <fullName evidence="2">Uncharacterized protein</fullName>
    </submittedName>
</protein>
<feature type="compositionally biased region" description="Gly residues" evidence="1">
    <location>
        <begin position="62"/>
        <end position="72"/>
    </location>
</feature>
<gene>
    <name evidence="2" type="primary">P0676G08.25</name>
</gene>
<reference evidence="2" key="1">
    <citation type="journal article" date="2002" name="Nature">
        <title>The genome sequence and structure of rice chromosome 1.</title>
        <authorList>
            <person name="Sasaki T."/>
            <person name="Matsumoto T."/>
            <person name="Yamamoto K."/>
            <person name="Sakata K."/>
            <person name="Baba T."/>
            <person name="Katayose Y."/>
            <person name="Wu J."/>
            <person name="Niimura Y."/>
            <person name="Cheng Z."/>
            <person name="Nagamura Y."/>
            <person name="Antonio B.A."/>
            <person name="Kanamori H."/>
            <person name="Hosokawa S."/>
            <person name="Masukawa M."/>
            <person name="Arikawa K."/>
            <person name="Chiden Y."/>
            <person name="Hayashi M."/>
            <person name="Okamoto M."/>
            <person name="Ando T."/>
            <person name="Aoki H."/>
            <person name="Arita K."/>
            <person name="Hamada M."/>
            <person name="Harada C."/>
            <person name="Hijishita S."/>
            <person name="Honda M."/>
            <person name="Ichikawa Y."/>
            <person name="Idonuma A."/>
            <person name="Iijima M."/>
            <person name="Ikeda M."/>
            <person name="Ikeno M."/>
            <person name="Itoh S."/>
            <person name="Itoh T."/>
            <person name="Itoh Y."/>
            <person name="Itoh Y."/>
            <person name="Iwabuchi A."/>
            <person name="Kamiya K."/>
            <person name="Karasawa W."/>
            <person name="Katagiri S."/>
            <person name="Kikuta A."/>
            <person name="Kobayashi N."/>
            <person name="Kono I."/>
            <person name="Machita K."/>
            <person name="Maehara T."/>
            <person name="Mizuno H."/>
            <person name="Mizubayashi T."/>
            <person name="Mukai Y."/>
            <person name="Nagasaki H."/>
            <person name="Nakashima M."/>
            <person name="Nakama Y."/>
            <person name="Nakamichi Y."/>
            <person name="Nakamura M."/>
            <person name="Namiki N."/>
            <person name="Negishi M."/>
            <person name="Ohta I."/>
            <person name="Ono N."/>
            <person name="Saji S."/>
            <person name="Sakai K."/>
            <person name="Shibata M."/>
            <person name="Shimokawa T."/>
            <person name="Shomura A."/>
            <person name="Song J."/>
            <person name="Takazaki Y."/>
            <person name="Terasawa K."/>
            <person name="Tsuji K."/>
            <person name="Waki K."/>
            <person name="Yamagata H."/>
            <person name="Yamane H."/>
            <person name="Yoshiki S."/>
            <person name="Yoshihara R."/>
            <person name="Yukawa K."/>
            <person name="Zhong H."/>
            <person name="Iwama H."/>
            <person name="Endo T."/>
            <person name="Ito H."/>
            <person name="Hahn J.H."/>
            <person name="Kim H.I."/>
            <person name="Eun M.Y."/>
            <person name="Yano M."/>
            <person name="Jiang J."/>
            <person name="Gojobori T."/>
        </authorList>
    </citation>
    <scope>NUCLEOTIDE SEQUENCE [LARGE SCALE GENOMIC DNA]</scope>
</reference>
<organism evidence="2">
    <name type="scientific">Oryza sativa subsp. japonica</name>
    <name type="common">Rice</name>
    <dbReference type="NCBI Taxonomy" id="39947"/>
    <lineage>
        <taxon>Eukaryota</taxon>
        <taxon>Viridiplantae</taxon>
        <taxon>Streptophyta</taxon>
        <taxon>Embryophyta</taxon>
        <taxon>Tracheophyta</taxon>
        <taxon>Spermatophyta</taxon>
        <taxon>Magnoliopsida</taxon>
        <taxon>Liliopsida</taxon>
        <taxon>Poales</taxon>
        <taxon>Poaceae</taxon>
        <taxon>BOP clade</taxon>
        <taxon>Oryzoideae</taxon>
        <taxon>Oryzeae</taxon>
        <taxon>Oryzinae</taxon>
        <taxon>Oryza</taxon>
        <taxon>Oryza sativa</taxon>
    </lineage>
</organism>
<dbReference type="Proteomes" id="UP000817658">
    <property type="component" value="Chromosome 1"/>
</dbReference>
<dbReference type="AlphaFoldDB" id="Q5VN97"/>
<name>Q5VN97_ORYSJ</name>
<accession>Q5VN97</accession>
<feature type="compositionally biased region" description="Basic and acidic residues" evidence="1">
    <location>
        <begin position="99"/>
        <end position="118"/>
    </location>
</feature>
<evidence type="ECO:0000313" key="2">
    <source>
        <dbReference type="EMBL" id="BAD69081.1"/>
    </source>
</evidence>
<evidence type="ECO:0000256" key="1">
    <source>
        <dbReference type="SAM" id="MobiDB-lite"/>
    </source>
</evidence>
<proteinExistence type="predicted"/>
<sequence>MAATAGEWDGIVGKVVAGSAPVSEGVGEEAGDMGDEAPWSSASAWGGGGGRGGVESAAMWEGLGGHGGGLEVGNGPDWWGLRSHLSGRERGKPGGGGRIDFKGEQAEGQRPAREEGGKEGGGTGQGERGMALDRKGPKVKEEEIICFSFNLNGFNELCAI</sequence>